<comment type="similarity">
    <text evidence="2">Belongs to the oxygen-dependent FAD-linked oxidoreductase family.</text>
</comment>
<evidence type="ECO:0000256" key="1">
    <source>
        <dbReference type="ARBA" id="ARBA00001974"/>
    </source>
</evidence>
<comment type="cofactor">
    <cofactor evidence="1">
        <name>FAD</name>
        <dbReference type="ChEBI" id="CHEBI:57692"/>
    </cofactor>
</comment>
<dbReference type="EMBL" id="JACJII010000001">
    <property type="protein sequence ID" value="MBA9004402.1"/>
    <property type="molecule type" value="Genomic_DNA"/>
</dbReference>
<accession>A0A7W3MYZ1</accession>
<dbReference type="AlphaFoldDB" id="A0A7W3MYZ1"/>
<reference evidence="7 8" key="1">
    <citation type="submission" date="2020-08" db="EMBL/GenBank/DDBJ databases">
        <title>Sequencing the genomes of 1000 actinobacteria strains.</title>
        <authorList>
            <person name="Klenk H.-P."/>
        </authorList>
    </citation>
    <scope>NUCLEOTIDE SEQUENCE [LARGE SCALE GENOMIC DNA]</scope>
    <source>
        <strain evidence="7 8">DSM 45823</strain>
    </source>
</reference>
<dbReference type="InterPro" id="IPR006094">
    <property type="entry name" value="Oxid_FAD_bind_N"/>
</dbReference>
<dbReference type="InterPro" id="IPR012951">
    <property type="entry name" value="BBE"/>
</dbReference>
<evidence type="ECO:0000313" key="7">
    <source>
        <dbReference type="EMBL" id="MBA9004402.1"/>
    </source>
</evidence>
<feature type="domain" description="FAD-binding PCMH-type" evidence="6">
    <location>
        <begin position="30"/>
        <end position="218"/>
    </location>
</feature>
<dbReference type="InterPro" id="IPR016169">
    <property type="entry name" value="FAD-bd_PCMH_sub2"/>
</dbReference>
<dbReference type="Pfam" id="PF01565">
    <property type="entry name" value="FAD_binding_4"/>
    <property type="match status" value="1"/>
</dbReference>
<dbReference type="PANTHER" id="PTHR42973:SF39">
    <property type="entry name" value="FAD-BINDING PCMH-TYPE DOMAIN-CONTAINING PROTEIN"/>
    <property type="match status" value="1"/>
</dbReference>
<sequence length="517" mass="56945">MTAPIVDAGGIKITEGDRRYAALCRGHDPGRCAGPDYVRLVSDSAQVRHALEQAVNEPVADPARARIAVRSGGHCHQDRVCAEDVRVVIDMSLMDGVHHDPAMDAICVEAGATGGDLRKRLWLKTGKVMPGGSCPAAEIGGHVPAGGFGPLSRQHGLAVDYLYAVEVAVVGRDRRARLVTATRDSRDERLRELWWAHTGGGGGNFGIATRFWFRDLPDAPEQVLFTAGGWKWPAVDKERFARIIGNFGRFFAEHRRPGGPYDPLSAVLRLTHRSQGEIGLVAQIDAGVPGARDLLARFLTAMNEGVGVQCRSLGESCGEYPASIGPHAPVVLPWDTVERMFGPVDAMRAGKHKSAYMVRPLPDEQIEALWRGLAEDDPGAERDAVVQIDAYGGAINRPAPGETAVMQRSSILRLQHQVHWPVTERGEEHLRWIRELYRSMYASTGGVPLPACMQDDPVTDGCCVGHPDADLNDPEWNASDAPWWRLYYGRDYRRLQRVKERWDPLDVFRHAQSVRLP</sequence>
<dbReference type="InterPro" id="IPR050416">
    <property type="entry name" value="FAD-linked_Oxidoreductase"/>
</dbReference>
<dbReference type="GO" id="GO:0016491">
    <property type="term" value="F:oxidoreductase activity"/>
    <property type="evidence" value="ECO:0007669"/>
    <property type="project" value="UniProtKB-KW"/>
</dbReference>
<dbReference type="Gene3D" id="3.30.465.10">
    <property type="match status" value="1"/>
</dbReference>
<keyword evidence="4" id="KW-0274">FAD</keyword>
<evidence type="ECO:0000313" key="8">
    <source>
        <dbReference type="Proteomes" id="UP000539313"/>
    </source>
</evidence>
<evidence type="ECO:0000259" key="6">
    <source>
        <dbReference type="PROSITE" id="PS51387"/>
    </source>
</evidence>
<dbReference type="GO" id="GO:0071949">
    <property type="term" value="F:FAD binding"/>
    <property type="evidence" value="ECO:0007669"/>
    <property type="project" value="InterPro"/>
</dbReference>
<dbReference type="PANTHER" id="PTHR42973">
    <property type="entry name" value="BINDING OXIDOREDUCTASE, PUTATIVE (AFU_ORTHOLOGUE AFUA_1G17690)-RELATED"/>
    <property type="match status" value="1"/>
</dbReference>
<proteinExistence type="inferred from homology"/>
<organism evidence="7 8">
    <name type="scientific">Thermomonospora cellulosilytica</name>
    <dbReference type="NCBI Taxonomy" id="1411118"/>
    <lineage>
        <taxon>Bacteria</taxon>
        <taxon>Bacillati</taxon>
        <taxon>Actinomycetota</taxon>
        <taxon>Actinomycetes</taxon>
        <taxon>Streptosporangiales</taxon>
        <taxon>Thermomonosporaceae</taxon>
        <taxon>Thermomonospora</taxon>
    </lineage>
</organism>
<evidence type="ECO:0000256" key="3">
    <source>
        <dbReference type="ARBA" id="ARBA00022630"/>
    </source>
</evidence>
<name>A0A7W3MYZ1_9ACTN</name>
<dbReference type="Gene3D" id="3.40.462.20">
    <property type="match status" value="1"/>
</dbReference>
<keyword evidence="5" id="KW-0560">Oxidoreductase</keyword>
<evidence type="ECO:0000256" key="5">
    <source>
        <dbReference type="ARBA" id="ARBA00023002"/>
    </source>
</evidence>
<dbReference type="Pfam" id="PF08031">
    <property type="entry name" value="BBE"/>
    <property type="match status" value="1"/>
</dbReference>
<keyword evidence="8" id="KW-1185">Reference proteome</keyword>
<dbReference type="InterPro" id="IPR036318">
    <property type="entry name" value="FAD-bd_PCMH-like_sf"/>
</dbReference>
<dbReference type="Proteomes" id="UP000539313">
    <property type="component" value="Unassembled WGS sequence"/>
</dbReference>
<protein>
    <submittedName>
        <fullName evidence="7">FAD/FMN-containing dehydrogenase</fullName>
    </submittedName>
</protein>
<dbReference type="SUPFAM" id="SSF56176">
    <property type="entry name" value="FAD-binding/transporter-associated domain-like"/>
    <property type="match status" value="1"/>
</dbReference>
<evidence type="ECO:0000256" key="4">
    <source>
        <dbReference type="ARBA" id="ARBA00022827"/>
    </source>
</evidence>
<dbReference type="InterPro" id="IPR016166">
    <property type="entry name" value="FAD-bd_PCMH"/>
</dbReference>
<dbReference type="PROSITE" id="PS51387">
    <property type="entry name" value="FAD_PCMH"/>
    <property type="match status" value="1"/>
</dbReference>
<evidence type="ECO:0000256" key="2">
    <source>
        <dbReference type="ARBA" id="ARBA00005466"/>
    </source>
</evidence>
<comment type="caution">
    <text evidence="7">The sequence shown here is derived from an EMBL/GenBank/DDBJ whole genome shotgun (WGS) entry which is preliminary data.</text>
</comment>
<gene>
    <name evidence="7" type="ORF">HNR21_003284</name>
</gene>
<keyword evidence="3" id="KW-0285">Flavoprotein</keyword>
<dbReference type="RefSeq" id="WP_182705884.1">
    <property type="nucleotide sequence ID" value="NZ_JACJII010000001.1"/>
</dbReference>